<organism evidence="2 3">
    <name type="scientific">Guptibacillus hwajinpoensis</name>
    <dbReference type="NCBI Taxonomy" id="208199"/>
    <lineage>
        <taxon>Bacteria</taxon>
        <taxon>Bacillati</taxon>
        <taxon>Bacillota</taxon>
        <taxon>Bacilli</taxon>
        <taxon>Bacillales</taxon>
        <taxon>Guptibacillaceae</taxon>
        <taxon>Guptibacillus</taxon>
    </lineage>
</organism>
<dbReference type="RefSeq" id="WP_048309705.1">
    <property type="nucleotide sequence ID" value="NZ_CP119526.1"/>
</dbReference>
<keyword evidence="3" id="KW-1185">Reference proteome</keyword>
<protein>
    <submittedName>
        <fullName evidence="2">Uncharacterized protein</fullName>
    </submittedName>
</protein>
<evidence type="ECO:0000313" key="3">
    <source>
        <dbReference type="Proteomes" id="UP000035996"/>
    </source>
</evidence>
<evidence type="ECO:0000313" key="2">
    <source>
        <dbReference type="EMBL" id="KMM38588.1"/>
    </source>
</evidence>
<feature type="transmembrane region" description="Helical" evidence="1">
    <location>
        <begin position="15"/>
        <end position="34"/>
    </location>
</feature>
<feature type="transmembrane region" description="Helical" evidence="1">
    <location>
        <begin position="81"/>
        <end position="109"/>
    </location>
</feature>
<name>A0A0J6CZU1_9BACL</name>
<reference evidence="2" key="1">
    <citation type="submission" date="2015-06" db="EMBL/GenBank/DDBJ databases">
        <authorList>
            <person name="Liu B."/>
            <person name="Wang J."/>
            <person name="Zhu Y."/>
            <person name="Liu G."/>
            <person name="Chen Q."/>
            <person name="Zheng C."/>
            <person name="Che J."/>
            <person name="Ge C."/>
            <person name="Shi H."/>
            <person name="Pan Z."/>
            <person name="Liu X."/>
        </authorList>
    </citation>
    <scope>NUCLEOTIDE SEQUENCE [LARGE SCALE GENOMIC DNA]</scope>
    <source>
        <strain evidence="2">DSM 16346</strain>
    </source>
</reference>
<gene>
    <name evidence="2" type="ORF">AB986_04730</name>
</gene>
<keyword evidence="1" id="KW-0812">Transmembrane</keyword>
<accession>A0A0J6CZU1</accession>
<keyword evidence="1" id="KW-1133">Transmembrane helix</keyword>
<comment type="caution">
    <text evidence="2">The sequence shown here is derived from an EMBL/GenBank/DDBJ whole genome shotgun (WGS) entry which is preliminary data.</text>
</comment>
<evidence type="ECO:0000256" key="1">
    <source>
        <dbReference type="SAM" id="Phobius"/>
    </source>
</evidence>
<keyword evidence="1" id="KW-0472">Membrane</keyword>
<proteinExistence type="predicted"/>
<dbReference type="EMBL" id="LELK01000001">
    <property type="protein sequence ID" value="KMM38588.1"/>
    <property type="molecule type" value="Genomic_DNA"/>
</dbReference>
<dbReference type="Proteomes" id="UP000035996">
    <property type="component" value="Unassembled WGS sequence"/>
</dbReference>
<feature type="transmembrane region" description="Helical" evidence="1">
    <location>
        <begin position="46"/>
        <end position="69"/>
    </location>
</feature>
<sequence>MSMQHSLQNIYQRKLAVSAAFIVIFSLLLSKFSYPDLAYFAGVNHMYFFVIVAISIYGIWASLLSDMFASIISDRTRIPEVYLAALLHILAGLVFGLGTLAIAFSFFLLDRFFMKYINVFFL</sequence>
<dbReference type="STRING" id="157733.AB986_04730"/>
<dbReference type="AlphaFoldDB" id="A0A0J6CZU1"/>